<protein>
    <recommendedName>
        <fullName evidence="3">Condensation domain-containing protein</fullName>
    </recommendedName>
</protein>
<proteinExistence type="predicted"/>
<dbReference type="RefSeq" id="WP_093576802.1">
    <property type="nucleotide sequence ID" value="NZ_FOWC01000019.1"/>
</dbReference>
<dbReference type="STRING" id="112413.SAMN05421854_11965"/>
<dbReference type="OrthoDB" id="4249762at2"/>
<gene>
    <name evidence="1" type="ORF">SAMN05421854_11965</name>
</gene>
<dbReference type="AlphaFoldDB" id="A0A1I6AJ01"/>
<evidence type="ECO:0000313" key="1">
    <source>
        <dbReference type="EMBL" id="SFQ68639.1"/>
    </source>
</evidence>
<dbReference type="Gene3D" id="3.30.559.30">
    <property type="entry name" value="Nonribosomal peptide synthetase, condensation domain"/>
    <property type="match status" value="1"/>
</dbReference>
<reference evidence="1 2" key="1">
    <citation type="submission" date="2016-10" db="EMBL/GenBank/DDBJ databases">
        <authorList>
            <person name="de Groot N.N."/>
        </authorList>
    </citation>
    <scope>NUCLEOTIDE SEQUENCE [LARGE SCALE GENOMIC DNA]</scope>
    <source>
        <strain evidence="1 2">DSM 44637</strain>
    </source>
</reference>
<evidence type="ECO:0000313" key="2">
    <source>
        <dbReference type="Proteomes" id="UP000199137"/>
    </source>
</evidence>
<dbReference type="EMBL" id="FOWC01000019">
    <property type="protein sequence ID" value="SFQ68639.1"/>
    <property type="molecule type" value="Genomic_DNA"/>
</dbReference>
<sequence>MTAGGPVPVRPAEDRDSPAQYQVRALRVDGEVDTGRLAAAVREVSAALLSAGPGDGPRLHVPDDLPAGDPETACVAALLAERDRRAAGDPLPRNGFHWLRLAEDRHVLGLVAASDLLDIRSVYAVLGAVWQAYFGRFRPSAYRGRADAAGFDPVGTARAHESRRRWWSREFPRYRTGGFGGPDTSGPAGRRRLRIAGDRWTALTGTSGPLGANGSLTFVALLAWCLHTRGRPGSSGFGCEFDLRDYFGLGQVLGPLTDRLAFRVDLDGLADPAFPDVLMRAQTGFLDSVVHYLPYRQLVEHGVRTGALTAPRAAELWNVTVHFCRNPPRSVRTRSGETPGPLGVSIELFREADLLGPAGGPHAGTDDGVLLDVHLGELGDDMVAVFDYARPEIPDAAMDRLLGQLDRAVDHVLGTPAAPLPRAAD</sequence>
<name>A0A1I6AJ01_9PSEU</name>
<accession>A0A1I6AJ01</accession>
<evidence type="ECO:0008006" key="3">
    <source>
        <dbReference type="Google" id="ProtNLM"/>
    </source>
</evidence>
<organism evidence="1 2">
    <name type="scientific">Amycolatopsis rubida</name>
    <dbReference type="NCBI Taxonomy" id="112413"/>
    <lineage>
        <taxon>Bacteria</taxon>
        <taxon>Bacillati</taxon>
        <taxon>Actinomycetota</taxon>
        <taxon>Actinomycetes</taxon>
        <taxon>Pseudonocardiales</taxon>
        <taxon>Pseudonocardiaceae</taxon>
        <taxon>Amycolatopsis</taxon>
    </lineage>
</organism>
<dbReference type="SUPFAM" id="SSF52777">
    <property type="entry name" value="CoA-dependent acyltransferases"/>
    <property type="match status" value="2"/>
</dbReference>
<dbReference type="Proteomes" id="UP000199137">
    <property type="component" value="Unassembled WGS sequence"/>
</dbReference>